<dbReference type="AlphaFoldDB" id="A0A6N6JL32"/>
<dbReference type="Proteomes" id="UP000436822">
    <property type="component" value="Unassembled WGS sequence"/>
</dbReference>
<dbReference type="OrthoDB" id="7581348at2"/>
<dbReference type="GO" id="GO:0003697">
    <property type="term" value="F:single-stranded DNA binding"/>
    <property type="evidence" value="ECO:0007669"/>
    <property type="project" value="InterPro"/>
</dbReference>
<evidence type="ECO:0000313" key="5">
    <source>
        <dbReference type="Proteomes" id="UP000436822"/>
    </source>
</evidence>
<dbReference type="GO" id="GO:0006310">
    <property type="term" value="P:DNA recombination"/>
    <property type="evidence" value="ECO:0007669"/>
    <property type="project" value="UniProtKB-KW"/>
</dbReference>
<name>A0A6N6JL32_9RHOB</name>
<keyword evidence="5" id="KW-1185">Reference proteome</keyword>
<dbReference type="PIRSF" id="PIRSF002070">
    <property type="entry name" value="SSB"/>
    <property type="match status" value="1"/>
</dbReference>
<keyword evidence="1 3" id="KW-0238">DNA-binding</keyword>
<evidence type="ECO:0000256" key="2">
    <source>
        <dbReference type="ARBA" id="ARBA00023172"/>
    </source>
</evidence>
<dbReference type="InterPro" id="IPR012340">
    <property type="entry name" value="NA-bd_OB-fold"/>
</dbReference>
<reference evidence="4 5" key="1">
    <citation type="submission" date="2019-12" db="EMBL/GenBank/DDBJ databases">
        <title>Litoreibacter badius sp. nov., a novel bacteriochlorophyll a-containing bacterium in the genus Litoreibacter.</title>
        <authorList>
            <person name="Kanamuro M."/>
            <person name="Takabe Y."/>
            <person name="Mori K."/>
            <person name="Takaichi S."/>
            <person name="Hanada S."/>
        </authorList>
    </citation>
    <scope>NUCLEOTIDE SEQUENCE [LARGE SCALE GENOMIC DNA]</scope>
    <source>
        <strain evidence="4 5">K6</strain>
    </source>
</reference>
<gene>
    <name evidence="4" type="ORF">KIN_41000</name>
</gene>
<comment type="caution">
    <text evidence="4">The sequence shown here is derived from an EMBL/GenBank/DDBJ whole genome shotgun (WGS) entry which is preliminary data.</text>
</comment>
<dbReference type="EMBL" id="BLJE01000007">
    <property type="protein sequence ID" value="GFE67026.1"/>
    <property type="molecule type" value="Genomic_DNA"/>
</dbReference>
<dbReference type="SUPFAM" id="SSF50249">
    <property type="entry name" value="Nucleic acid-binding proteins"/>
    <property type="match status" value="1"/>
</dbReference>
<accession>A0A6N6JL32</accession>
<sequence length="109" mass="12145">MINAATFQIIGRIGNLNTLEKVTHVSIASDRSVKRGDEWVTETDWNNVTVFNPALRKRLSNAKAGQKGNLVIFQGTIQTNAYEQNDTKLYKTALVAQSFEILSFKADAQ</sequence>
<organism evidence="4 5">
    <name type="scientific">Litoreibacter roseus</name>
    <dbReference type="NCBI Taxonomy" id="2601869"/>
    <lineage>
        <taxon>Bacteria</taxon>
        <taxon>Pseudomonadati</taxon>
        <taxon>Pseudomonadota</taxon>
        <taxon>Alphaproteobacteria</taxon>
        <taxon>Rhodobacterales</taxon>
        <taxon>Roseobacteraceae</taxon>
        <taxon>Litoreibacter</taxon>
    </lineage>
</organism>
<protein>
    <recommendedName>
        <fullName evidence="3">Single-stranded DNA-binding protein</fullName>
    </recommendedName>
</protein>
<evidence type="ECO:0000313" key="4">
    <source>
        <dbReference type="EMBL" id="GFE67026.1"/>
    </source>
</evidence>
<dbReference type="RefSeq" id="WP_159810620.1">
    <property type="nucleotide sequence ID" value="NZ_BLJE01000007.1"/>
</dbReference>
<dbReference type="Gene3D" id="2.40.50.140">
    <property type="entry name" value="Nucleic acid-binding proteins"/>
    <property type="match status" value="1"/>
</dbReference>
<dbReference type="InterPro" id="IPR011344">
    <property type="entry name" value="ssDNA-bd"/>
</dbReference>
<dbReference type="InterPro" id="IPR000424">
    <property type="entry name" value="Primosome_PriB/ssb"/>
</dbReference>
<keyword evidence="2" id="KW-0233">DNA recombination</keyword>
<dbReference type="GO" id="GO:0006260">
    <property type="term" value="P:DNA replication"/>
    <property type="evidence" value="ECO:0007669"/>
    <property type="project" value="InterPro"/>
</dbReference>
<dbReference type="Pfam" id="PF00436">
    <property type="entry name" value="SSB"/>
    <property type="match status" value="1"/>
</dbReference>
<evidence type="ECO:0000256" key="1">
    <source>
        <dbReference type="ARBA" id="ARBA00023125"/>
    </source>
</evidence>
<dbReference type="CDD" id="cd04496">
    <property type="entry name" value="SSB_OBF"/>
    <property type="match status" value="1"/>
</dbReference>
<evidence type="ECO:0000256" key="3">
    <source>
        <dbReference type="PIRNR" id="PIRNR002070"/>
    </source>
</evidence>
<proteinExistence type="predicted"/>
<dbReference type="PROSITE" id="PS50935">
    <property type="entry name" value="SSB"/>
    <property type="match status" value="1"/>
</dbReference>